<evidence type="ECO:0000256" key="13">
    <source>
        <dbReference type="SAM" id="MobiDB-lite"/>
    </source>
</evidence>
<dbReference type="GO" id="GO:0008270">
    <property type="term" value="F:zinc ion binding"/>
    <property type="evidence" value="ECO:0007669"/>
    <property type="project" value="UniProtKB-KW"/>
</dbReference>
<evidence type="ECO:0000256" key="10">
    <source>
        <dbReference type="ARBA" id="ARBA00023163"/>
    </source>
</evidence>
<evidence type="ECO:0000256" key="5">
    <source>
        <dbReference type="ARBA" id="ARBA00022737"/>
    </source>
</evidence>
<reference evidence="16" key="1">
    <citation type="journal article" date="2017" name="PLoS ONE">
        <title>The Agassiz's desert tortoise genome provides a resource for the conservation of a threatened species.</title>
        <authorList>
            <person name="Tollis M."/>
            <person name="DeNardo D.F."/>
            <person name="Cornelius J.A."/>
            <person name="Dolby G.A."/>
            <person name="Edwards T."/>
            <person name="Henen B.T."/>
            <person name="Karl A.E."/>
            <person name="Murphy R.W."/>
            <person name="Kusumi K."/>
        </authorList>
    </citation>
    <scope>NUCLEOTIDE SEQUENCE [LARGE SCALE GENOMIC DNA]</scope>
</reference>
<sequence>MRLDPLLLLQIQNNTATPLILEPGRDPLYLGRGSPGGLVSYGQLWLMASYGSCLRPGSSAIPDGYNSGLGEFTTRLFFFSGAGMVSENEELSPQQEDAEQVEAHGGLSQGSQGNVSRHRVQGKACERQHRPEREQGNQPLEKVGKSISCQGTHQNSREITAQQRIPAGERENTCSECGKHFTLNSTFVRHQRIHMGERPYKCCECGKQFSEKSNLITHQTKSNMLGLSGDRGRSPGGAGKMLGIPLPPELAWLPSQQTSPFHPLSWKIHLERRAALDDTL</sequence>
<protein>
    <recommendedName>
        <fullName evidence="14">C2H2-type domain-containing protein</fullName>
    </recommendedName>
</protein>
<dbReference type="Ensembl" id="ENSGAGT00000009998.1">
    <property type="protein sequence ID" value="ENSGAGP00000008702.1"/>
    <property type="gene ID" value="ENSGAGG00000006879.1"/>
</dbReference>
<feature type="domain" description="C2H2-type" evidence="14">
    <location>
        <begin position="172"/>
        <end position="199"/>
    </location>
</feature>
<dbReference type="FunFam" id="3.30.160.60:FF:000363">
    <property type="entry name" value="Zinc finger protein 239"/>
    <property type="match status" value="1"/>
</dbReference>
<dbReference type="Pfam" id="PF00096">
    <property type="entry name" value="zf-C2H2"/>
    <property type="match status" value="2"/>
</dbReference>
<accession>A0A452H248</accession>
<name>A0A452H248_9SAUR</name>
<evidence type="ECO:0000256" key="4">
    <source>
        <dbReference type="ARBA" id="ARBA00022723"/>
    </source>
</evidence>
<reference evidence="15" key="2">
    <citation type="submission" date="2025-08" db="UniProtKB">
        <authorList>
            <consortium name="Ensembl"/>
        </authorList>
    </citation>
    <scope>IDENTIFICATION</scope>
</reference>
<dbReference type="PANTHER" id="PTHR23235:SF142">
    <property type="entry name" value="ZINC FINGER PROTEIN 384"/>
    <property type="match status" value="1"/>
</dbReference>
<dbReference type="FunFam" id="3.30.160.60:FF:000135">
    <property type="entry name" value="Zinc finger protein 358"/>
    <property type="match status" value="1"/>
</dbReference>
<keyword evidence="5" id="KW-0677">Repeat</keyword>
<dbReference type="GO" id="GO:0005634">
    <property type="term" value="C:nucleus"/>
    <property type="evidence" value="ECO:0007669"/>
    <property type="project" value="UniProtKB-SubCell"/>
</dbReference>
<dbReference type="InterPro" id="IPR036236">
    <property type="entry name" value="Znf_C2H2_sf"/>
</dbReference>
<dbReference type="PROSITE" id="PS00028">
    <property type="entry name" value="ZINC_FINGER_C2H2_1"/>
    <property type="match status" value="1"/>
</dbReference>
<keyword evidence="10" id="KW-0804">Transcription</keyword>
<keyword evidence="11" id="KW-0539">Nucleus</keyword>
<dbReference type="SMART" id="SM00355">
    <property type="entry name" value="ZnF_C2H2"/>
    <property type="match status" value="2"/>
</dbReference>
<evidence type="ECO:0000256" key="11">
    <source>
        <dbReference type="ARBA" id="ARBA00023242"/>
    </source>
</evidence>
<evidence type="ECO:0000313" key="15">
    <source>
        <dbReference type="Ensembl" id="ENSGAGP00000008702.1"/>
    </source>
</evidence>
<comment type="function">
    <text evidence="1">May be involved in transcriptional regulation.</text>
</comment>
<keyword evidence="16" id="KW-1185">Reference proteome</keyword>
<dbReference type="Proteomes" id="UP000291020">
    <property type="component" value="Unassembled WGS sequence"/>
</dbReference>
<keyword evidence="8" id="KW-0805">Transcription regulation</keyword>
<dbReference type="PANTHER" id="PTHR23235">
    <property type="entry name" value="KRUEPPEL-LIKE TRANSCRIPTION FACTOR"/>
    <property type="match status" value="1"/>
</dbReference>
<keyword evidence="9" id="KW-0238">DNA-binding</keyword>
<evidence type="ECO:0000259" key="14">
    <source>
        <dbReference type="PROSITE" id="PS50157"/>
    </source>
</evidence>
<evidence type="ECO:0000256" key="12">
    <source>
        <dbReference type="PROSITE-ProRule" id="PRU00042"/>
    </source>
</evidence>
<dbReference type="InterPro" id="IPR013087">
    <property type="entry name" value="Znf_C2H2_type"/>
</dbReference>
<dbReference type="SUPFAM" id="SSF57667">
    <property type="entry name" value="beta-beta-alpha zinc fingers"/>
    <property type="match status" value="1"/>
</dbReference>
<comment type="subcellular location">
    <subcellularLocation>
        <location evidence="2">Nucleus</location>
    </subcellularLocation>
</comment>
<reference evidence="15" key="3">
    <citation type="submission" date="2025-09" db="UniProtKB">
        <authorList>
            <consortium name="Ensembl"/>
        </authorList>
    </citation>
    <scope>IDENTIFICATION</scope>
</reference>
<feature type="domain" description="C2H2-type" evidence="14">
    <location>
        <begin position="200"/>
        <end position="232"/>
    </location>
</feature>
<dbReference type="AlphaFoldDB" id="A0A452H248"/>
<evidence type="ECO:0000256" key="2">
    <source>
        <dbReference type="ARBA" id="ARBA00004123"/>
    </source>
</evidence>
<dbReference type="GO" id="GO:0000981">
    <property type="term" value="F:DNA-binding transcription factor activity, RNA polymerase II-specific"/>
    <property type="evidence" value="ECO:0007669"/>
    <property type="project" value="TreeGrafter"/>
</dbReference>
<evidence type="ECO:0000313" key="16">
    <source>
        <dbReference type="Proteomes" id="UP000291020"/>
    </source>
</evidence>
<evidence type="ECO:0000256" key="8">
    <source>
        <dbReference type="ARBA" id="ARBA00023015"/>
    </source>
</evidence>
<dbReference type="PROSITE" id="PS50157">
    <property type="entry name" value="ZINC_FINGER_C2H2_2"/>
    <property type="match status" value="2"/>
</dbReference>
<keyword evidence="7" id="KW-0862">Zinc</keyword>
<evidence type="ECO:0000256" key="6">
    <source>
        <dbReference type="ARBA" id="ARBA00022771"/>
    </source>
</evidence>
<feature type="compositionally biased region" description="Basic and acidic residues" evidence="13">
    <location>
        <begin position="124"/>
        <end position="135"/>
    </location>
</feature>
<evidence type="ECO:0000256" key="1">
    <source>
        <dbReference type="ARBA" id="ARBA00003767"/>
    </source>
</evidence>
<keyword evidence="4" id="KW-0479">Metal-binding</keyword>
<proteinExistence type="inferred from homology"/>
<organism evidence="15 16">
    <name type="scientific">Gopherus agassizii</name>
    <name type="common">Agassiz's desert tortoise</name>
    <dbReference type="NCBI Taxonomy" id="38772"/>
    <lineage>
        <taxon>Eukaryota</taxon>
        <taxon>Metazoa</taxon>
        <taxon>Chordata</taxon>
        <taxon>Craniata</taxon>
        <taxon>Vertebrata</taxon>
        <taxon>Euteleostomi</taxon>
        <taxon>Archelosauria</taxon>
        <taxon>Testudinata</taxon>
        <taxon>Testudines</taxon>
        <taxon>Cryptodira</taxon>
        <taxon>Durocryptodira</taxon>
        <taxon>Testudinoidea</taxon>
        <taxon>Testudinidae</taxon>
        <taxon>Gopherus</taxon>
    </lineage>
</organism>
<evidence type="ECO:0000256" key="9">
    <source>
        <dbReference type="ARBA" id="ARBA00023125"/>
    </source>
</evidence>
<comment type="similarity">
    <text evidence="3">Belongs to the krueppel C2H2-type zinc-finger protein family.</text>
</comment>
<keyword evidence="6 12" id="KW-0863">Zinc-finger</keyword>
<feature type="region of interest" description="Disordered" evidence="13">
    <location>
        <begin position="87"/>
        <end position="141"/>
    </location>
</feature>
<dbReference type="GO" id="GO:0000978">
    <property type="term" value="F:RNA polymerase II cis-regulatory region sequence-specific DNA binding"/>
    <property type="evidence" value="ECO:0007669"/>
    <property type="project" value="TreeGrafter"/>
</dbReference>
<dbReference type="Gene3D" id="3.30.160.60">
    <property type="entry name" value="Classic Zinc Finger"/>
    <property type="match status" value="2"/>
</dbReference>
<evidence type="ECO:0000256" key="3">
    <source>
        <dbReference type="ARBA" id="ARBA00006991"/>
    </source>
</evidence>
<evidence type="ECO:0000256" key="7">
    <source>
        <dbReference type="ARBA" id="ARBA00022833"/>
    </source>
</evidence>